<dbReference type="OrthoDB" id="2102561at2759"/>
<dbReference type="STRING" id="1081102.A0A162JCD3"/>
<dbReference type="InterPro" id="IPR002347">
    <property type="entry name" value="SDR_fam"/>
</dbReference>
<dbReference type="EMBL" id="AZHD01000002">
    <property type="protein sequence ID" value="OAA66882.1"/>
    <property type="molecule type" value="Genomic_DNA"/>
</dbReference>
<dbReference type="AlphaFoldDB" id="A0A162JCD3"/>
<keyword evidence="2" id="KW-0521">NADP</keyword>
<evidence type="ECO:0000256" key="3">
    <source>
        <dbReference type="ARBA" id="ARBA00023002"/>
    </source>
</evidence>
<dbReference type="InterPro" id="IPR020904">
    <property type="entry name" value="Sc_DH/Rdtase_CS"/>
</dbReference>
<organism evidence="5 6">
    <name type="scientific">Niveomyces insectorum RCEF 264</name>
    <dbReference type="NCBI Taxonomy" id="1081102"/>
    <lineage>
        <taxon>Eukaryota</taxon>
        <taxon>Fungi</taxon>
        <taxon>Dikarya</taxon>
        <taxon>Ascomycota</taxon>
        <taxon>Pezizomycotina</taxon>
        <taxon>Sordariomycetes</taxon>
        <taxon>Hypocreomycetidae</taxon>
        <taxon>Hypocreales</taxon>
        <taxon>Cordycipitaceae</taxon>
        <taxon>Niveomyces</taxon>
    </lineage>
</organism>
<sequence length="304" mass="32581">MAGPSPRPGQKTVLITGCTPGGIGHAMAQEFHSKGLYVIATARRIDVLAGVADQGMAAVALDVTSKESIAACKKTVADLTGGRLDILVNNAGRTMTVPATDLDMDEVRGTFELNVFGVMAMCQAFAPLLIAARGLVVNVASISAVAPYVFGAAYCASKGAVVAYSRCLRQELRPFGVRVTVVMAGTVRSNIVSAGLRTLPADSLYQPVAELYARRQVYSQTIRTMDTAEFARQVANGVLAPEAPLAVLRGWLGLWRPDWLYCGGMARIVYLGTLLGEWMVDRGAWRTFGLQKLKNLWDQKQKAA</sequence>
<accession>A0A162JCD3</accession>
<dbReference type="GO" id="GO:0005783">
    <property type="term" value="C:endoplasmic reticulum"/>
    <property type="evidence" value="ECO:0007669"/>
    <property type="project" value="TreeGrafter"/>
</dbReference>
<reference evidence="5 6" key="1">
    <citation type="journal article" date="2016" name="Genome Biol. Evol.">
        <title>Divergent and convergent evolution of fungal pathogenicity.</title>
        <authorList>
            <person name="Shang Y."/>
            <person name="Xiao G."/>
            <person name="Zheng P."/>
            <person name="Cen K."/>
            <person name="Zhan S."/>
            <person name="Wang C."/>
        </authorList>
    </citation>
    <scope>NUCLEOTIDE SEQUENCE [LARGE SCALE GENOMIC DNA]</scope>
    <source>
        <strain evidence="5 6">RCEF 264</strain>
    </source>
</reference>
<dbReference type="Pfam" id="PF00106">
    <property type="entry name" value="adh_short"/>
    <property type="match status" value="1"/>
</dbReference>
<keyword evidence="3" id="KW-0560">Oxidoreductase</keyword>
<evidence type="ECO:0000313" key="5">
    <source>
        <dbReference type="EMBL" id="OAA66882.1"/>
    </source>
</evidence>
<dbReference type="GO" id="GO:0006654">
    <property type="term" value="P:phosphatidic acid biosynthetic process"/>
    <property type="evidence" value="ECO:0007669"/>
    <property type="project" value="TreeGrafter"/>
</dbReference>
<dbReference type="Proteomes" id="UP000076874">
    <property type="component" value="Unassembled WGS sequence"/>
</dbReference>
<name>A0A162JCD3_9HYPO</name>
<dbReference type="PRINTS" id="PR00080">
    <property type="entry name" value="SDRFAMILY"/>
</dbReference>
<dbReference type="PRINTS" id="PR00081">
    <property type="entry name" value="GDHRDH"/>
</dbReference>
<dbReference type="Gene3D" id="3.40.50.720">
    <property type="entry name" value="NAD(P)-binding Rossmann-like Domain"/>
    <property type="match status" value="1"/>
</dbReference>
<keyword evidence="6" id="KW-1185">Reference proteome</keyword>
<dbReference type="PANTHER" id="PTHR44169:SF6">
    <property type="entry name" value="NADPH-DEPENDENT 1-ACYLDIHYDROXYACETONE PHOSPHATE REDUCTASE"/>
    <property type="match status" value="1"/>
</dbReference>
<evidence type="ECO:0000256" key="2">
    <source>
        <dbReference type="ARBA" id="ARBA00022857"/>
    </source>
</evidence>
<dbReference type="CDD" id="cd05374">
    <property type="entry name" value="17beta-HSD-like_SDR_c"/>
    <property type="match status" value="1"/>
</dbReference>
<dbReference type="InterPro" id="IPR036291">
    <property type="entry name" value="NAD(P)-bd_dom_sf"/>
</dbReference>
<dbReference type="FunFam" id="3.40.50.720:FF:000261">
    <property type="entry name" value="NADPH-dependent 1-acyldihydroxyacetone phosphate reductase"/>
    <property type="match status" value="1"/>
</dbReference>
<dbReference type="GO" id="GO:0005811">
    <property type="term" value="C:lipid droplet"/>
    <property type="evidence" value="ECO:0007669"/>
    <property type="project" value="TreeGrafter"/>
</dbReference>
<comment type="similarity">
    <text evidence="1 4">Belongs to the short-chain dehydrogenases/reductases (SDR) family.</text>
</comment>
<evidence type="ECO:0000256" key="4">
    <source>
        <dbReference type="RuleBase" id="RU000363"/>
    </source>
</evidence>
<dbReference type="GO" id="GO:0004806">
    <property type="term" value="F:triacylglycerol lipase activity"/>
    <property type="evidence" value="ECO:0007669"/>
    <property type="project" value="TreeGrafter"/>
</dbReference>
<dbReference type="SUPFAM" id="SSF51735">
    <property type="entry name" value="NAD(P)-binding Rossmann-fold domains"/>
    <property type="match status" value="1"/>
</dbReference>
<comment type="caution">
    <text evidence="5">The sequence shown here is derived from an EMBL/GenBank/DDBJ whole genome shotgun (WGS) entry which is preliminary data.</text>
</comment>
<evidence type="ECO:0000256" key="1">
    <source>
        <dbReference type="ARBA" id="ARBA00006484"/>
    </source>
</evidence>
<protein>
    <submittedName>
        <fullName evidence="5">NAD(P)-binding domain protein</fullName>
    </submittedName>
</protein>
<proteinExistence type="inferred from homology"/>
<evidence type="ECO:0000313" key="6">
    <source>
        <dbReference type="Proteomes" id="UP000076874"/>
    </source>
</evidence>
<gene>
    <name evidence="5" type="ORF">SPI_01458</name>
</gene>
<dbReference type="PANTHER" id="PTHR44169">
    <property type="entry name" value="NADPH-DEPENDENT 1-ACYLDIHYDROXYACETONE PHOSPHATE REDUCTASE"/>
    <property type="match status" value="1"/>
</dbReference>
<dbReference type="GO" id="GO:0000140">
    <property type="term" value="F:acylglycerone-phosphate reductase (NADP+) activity"/>
    <property type="evidence" value="ECO:0007669"/>
    <property type="project" value="TreeGrafter"/>
</dbReference>
<dbReference type="GO" id="GO:0019433">
    <property type="term" value="P:triglyceride catabolic process"/>
    <property type="evidence" value="ECO:0007669"/>
    <property type="project" value="TreeGrafter"/>
</dbReference>
<dbReference type="PROSITE" id="PS00061">
    <property type="entry name" value="ADH_SHORT"/>
    <property type="match status" value="1"/>
</dbReference>